<feature type="non-terminal residue" evidence="3">
    <location>
        <position position="1"/>
    </location>
</feature>
<feature type="compositionally biased region" description="Low complexity" evidence="1">
    <location>
        <begin position="1143"/>
        <end position="1159"/>
    </location>
</feature>
<protein>
    <recommendedName>
        <fullName evidence="2">Fibronectin type-III domain-containing protein</fullName>
    </recommendedName>
</protein>
<feature type="domain" description="Fibronectin type-III" evidence="2">
    <location>
        <begin position="512"/>
        <end position="642"/>
    </location>
</feature>
<feature type="compositionally biased region" description="Pro residues" evidence="1">
    <location>
        <begin position="97"/>
        <end position="110"/>
    </location>
</feature>
<proteinExistence type="predicted"/>
<feature type="compositionally biased region" description="Low complexity" evidence="1">
    <location>
        <begin position="1331"/>
        <end position="1353"/>
    </location>
</feature>
<gene>
    <name evidence="3" type="ORF">PGLA1383_LOCUS16972</name>
</gene>
<dbReference type="OrthoDB" id="420575at2759"/>
<keyword evidence="4" id="KW-1185">Reference proteome</keyword>
<feature type="compositionally biased region" description="Polar residues" evidence="1">
    <location>
        <begin position="233"/>
        <end position="251"/>
    </location>
</feature>
<feature type="region of interest" description="Disordered" evidence="1">
    <location>
        <begin position="1"/>
        <end position="137"/>
    </location>
</feature>
<evidence type="ECO:0000259" key="2">
    <source>
        <dbReference type="PROSITE" id="PS50853"/>
    </source>
</evidence>
<feature type="compositionally biased region" description="Low complexity" evidence="1">
    <location>
        <begin position="77"/>
        <end position="86"/>
    </location>
</feature>
<evidence type="ECO:0000313" key="4">
    <source>
        <dbReference type="Proteomes" id="UP000654075"/>
    </source>
</evidence>
<feature type="region of interest" description="Disordered" evidence="1">
    <location>
        <begin position="1047"/>
        <end position="1110"/>
    </location>
</feature>
<feature type="compositionally biased region" description="Low complexity" evidence="1">
    <location>
        <begin position="1063"/>
        <end position="1109"/>
    </location>
</feature>
<accession>A0A813EBR8</accession>
<feature type="domain" description="Fibronectin type-III" evidence="2">
    <location>
        <begin position="1740"/>
        <end position="1854"/>
    </location>
</feature>
<dbReference type="SMART" id="SM00060">
    <property type="entry name" value="FN3"/>
    <property type="match status" value="6"/>
</dbReference>
<dbReference type="PANTHER" id="PTHR36911:SF3">
    <property type="entry name" value="GATA ZINC FINGER DOMAIN-CONTAINING PROTEIN 4-RELATED"/>
    <property type="match status" value="1"/>
</dbReference>
<dbReference type="InterPro" id="IPR013783">
    <property type="entry name" value="Ig-like_fold"/>
</dbReference>
<feature type="compositionally biased region" description="Low complexity" evidence="1">
    <location>
        <begin position="1"/>
        <end position="21"/>
    </location>
</feature>
<comment type="caution">
    <text evidence="3">The sequence shown here is derived from an EMBL/GenBank/DDBJ whole genome shotgun (WGS) entry which is preliminary data.</text>
</comment>
<feature type="compositionally biased region" description="Polar residues" evidence="1">
    <location>
        <begin position="1317"/>
        <end position="1330"/>
    </location>
</feature>
<organism evidence="3 4">
    <name type="scientific">Polarella glacialis</name>
    <name type="common">Dinoflagellate</name>
    <dbReference type="NCBI Taxonomy" id="89957"/>
    <lineage>
        <taxon>Eukaryota</taxon>
        <taxon>Sar</taxon>
        <taxon>Alveolata</taxon>
        <taxon>Dinophyceae</taxon>
        <taxon>Suessiales</taxon>
        <taxon>Suessiaceae</taxon>
        <taxon>Polarella</taxon>
    </lineage>
</organism>
<reference evidence="3" key="1">
    <citation type="submission" date="2021-02" db="EMBL/GenBank/DDBJ databases">
        <authorList>
            <person name="Dougan E. K."/>
            <person name="Rhodes N."/>
            <person name="Thang M."/>
            <person name="Chan C."/>
        </authorList>
    </citation>
    <scope>NUCLEOTIDE SEQUENCE</scope>
</reference>
<dbReference type="OMA" id="REQHENM"/>
<dbReference type="PANTHER" id="PTHR36911">
    <property type="entry name" value="LIM ZINC-BINDING DOMAIN-CONTAINING PROTEIN-RELATED"/>
    <property type="match status" value="1"/>
</dbReference>
<feature type="region of interest" description="Disordered" evidence="1">
    <location>
        <begin position="202"/>
        <end position="251"/>
    </location>
</feature>
<feature type="compositionally biased region" description="Acidic residues" evidence="1">
    <location>
        <begin position="1167"/>
        <end position="1178"/>
    </location>
</feature>
<feature type="region of interest" description="Disordered" evidence="1">
    <location>
        <begin position="1133"/>
        <end position="1183"/>
    </location>
</feature>
<dbReference type="EMBL" id="CAJNNV010010390">
    <property type="protein sequence ID" value="CAE8598567.1"/>
    <property type="molecule type" value="Genomic_DNA"/>
</dbReference>
<evidence type="ECO:0000313" key="3">
    <source>
        <dbReference type="EMBL" id="CAE8598567.1"/>
    </source>
</evidence>
<evidence type="ECO:0000256" key="1">
    <source>
        <dbReference type="SAM" id="MobiDB-lite"/>
    </source>
</evidence>
<dbReference type="InterPro" id="IPR003961">
    <property type="entry name" value="FN3_dom"/>
</dbReference>
<dbReference type="Gene3D" id="2.60.40.10">
    <property type="entry name" value="Immunoglobulins"/>
    <property type="match status" value="1"/>
</dbReference>
<dbReference type="PROSITE" id="PS50853">
    <property type="entry name" value="FN3"/>
    <property type="match status" value="2"/>
</dbReference>
<sequence length="2007" mass="217497">QQQQQQQQQRQQQQPQRQQQQHVALGFAATPAPSAPAPPAAGSSRSRSRDPRQKLPAVADATPRIRSSSHRPSALEPPQQAGQAGANRRAVSQTPRRPQPQQPQLQPQPPLSAESEPRPKRASSAGAAPRVAKPHPAVHVVSASDEELAAATLARPTGPAPETAEGPTVLLKVVGLSAQEAASTFAVQVHGVRAPVTAWQSEATPDATPATKPKAKAPAPAVGAPAKRAGLHSTPTAGHSGANSRGSVATAETESEAGWQTVACWPVPGKSGGRGDFLAAALPRNLVGLGWVFADGGPQNEPEGSEAACGALVCRLMHRHLSDWNKWSQLARKDPGSWLGQATAPAVLGLAVPERTQCQVEMTGPEGLDHLLVLHWTVEPASNKLVEAAGRSLWQYRWRWRGDVGRQVSGQPVDDSWTLGPCLACCWQADGCYRSQPLSGSWKSREAGLLELSVRYTIDGDATAAFAQLEGHLDQSSPSQPASAGRNALAVCRPSWSAWGVTTVPVALGLSPPRPPSEALAVSFPEFDPTRAEISWAPFQASSTSVQTLEYRVLLQEIIEAADGQRQVKPGWTEPEAVASWNLAAFLERPVVDLTRLSCCLTSLRPSHSYAVRVEARHCGSSGDGPGASCWSPGLECKVHSSEECAVEGELPRPEIFEVGDNVVIPRNSGGTSPEHSRENRWRQVLLPGFGTLETTETLELEGRPCGPGTEAVPWKQLELQPLPEEDNSKPPTSLLDLTALEGSKFDEVLLRWKAGDSGIKAMMTRLVPFFQVPTQPRVRLVATETTLALEVAFHASGKGHKAACRFQVRCEAEAEELQEVGSESMKLADLPAGWLEPFWRRSGELRAFAGQGDLVPSQVYKVRVRVGDLSGWSPWSAPSTPIEFAAAAPQPRQGAELSICPAGVELQAHALAYAAASTSSAELLWEPFLLQEGLEEVDYHVDVAPVIRPEEADELFVRGSVAHSSSNHPAISTEYGHHTRKSMLTSLGVCTARLRHLAPDTEYIFVVSASYSGLDQGLVKDAGGTISAKFRTPPMSQAVLKPLALPKQASSEHQTALGASGSNANNHDNHNNNNNNNNNNSKNNNNKNKNNSNNNNYNKNNNSSSSSKLGSGIGLAPIWLRLDSRVALTWPATKPTSHQGSESELSQQQQRQQQQRQQQQEREQEQEQQEQEPEQELPESKLASPVAVGPKPLYCLQWQPCQRPARQPGPWMKATVEIMPLTSELQASTDDKLIMACWHLAEDLALSSPHELPERIQLRLLLEDDVARAALPQHLWFSEPSEPITIGFATPADPSMALSWERKLLALLVRLHASPTPTSGPIANGQKGQDSNNNSSNNNKKNKNYNNDNNNDMLLPGNFGHGDATRWQLRFRGAGAAGGEPHTFEARAFELHELQAARASGGAVGNAAAGLSLVLPVHTLPLQGELDYAVSARLGNQFLWSDWSMFGTPLSLEVPELWCEGEGAKLSASKPVNRKVRLEWGPLYCGLGQVPVECMVSMIRLPDGRQEIQSSDEATQVCHDSEQTLAICRVTARCPPESSASGAPQIDWHEPNKLEVAIQGFQPGEHYQFLLRARHDFQRPLHKLSAAMQTEDLQTQDFSIVARSEPFQWPAQLDDEWSTLVDWSLPSPCQRALPDDGELEESSKRWQGKAVLLSWPEGCWAPPVGRLQLEAREESAQGHAVLGWKQVNWVRVRLAGHDYVAACELPFASGRFRWRRSADIGSSGTPGPCSDVCVAFLPAPGLPVAEAFCSNSSLRVRLRAPLLPQGLPQPATSFRIRYRTVGSPGIGSNDGPGNWITLNCQPLGRGSTLDVALGEADGLEPGRSYTFAAQLVTASGRRSRWSANSAPLLLELPITFGSLTAEPSDDHGSREGGLTLQAASLTSVTFSWPEFIPPAVLSPRGTAPSRRPPPALECRLDVSRRLPSQGTLEHQTSLLLEGEPGAAPPTKATVFHLWPATEYFAELSVRFARLGWRRWQSTGLTASFLTPNHEEAQNHSRILGLRARQF</sequence>
<dbReference type="SUPFAM" id="SSF49265">
    <property type="entry name" value="Fibronectin type III"/>
    <property type="match status" value="2"/>
</dbReference>
<dbReference type="Proteomes" id="UP000654075">
    <property type="component" value="Unassembled WGS sequence"/>
</dbReference>
<feature type="compositionally biased region" description="Low complexity" evidence="1">
    <location>
        <begin position="203"/>
        <end position="228"/>
    </location>
</feature>
<feature type="region of interest" description="Disordered" evidence="1">
    <location>
        <begin position="1317"/>
        <end position="1358"/>
    </location>
</feature>
<dbReference type="InterPro" id="IPR036116">
    <property type="entry name" value="FN3_sf"/>
</dbReference>
<name>A0A813EBR8_POLGL</name>